<dbReference type="RefSeq" id="WP_191338380.1">
    <property type="nucleotide sequence ID" value="NZ_JAUDEG010000108.1"/>
</dbReference>
<reference evidence="1" key="2">
    <citation type="submission" date="2021-09" db="EMBL/GenBank/DDBJ databases">
        <authorList>
            <person name="Gilroy R."/>
        </authorList>
    </citation>
    <scope>NUCLEOTIDE SEQUENCE</scope>
    <source>
        <strain evidence="1">CHK194-22301</strain>
    </source>
</reference>
<evidence type="ECO:0000313" key="1">
    <source>
        <dbReference type="EMBL" id="HJF10076.1"/>
    </source>
</evidence>
<proteinExistence type="predicted"/>
<reference evidence="1" key="1">
    <citation type="journal article" date="2021" name="PeerJ">
        <title>Extensive microbial diversity within the chicken gut microbiome revealed by metagenomics and culture.</title>
        <authorList>
            <person name="Gilroy R."/>
            <person name="Ravi A."/>
            <person name="Getino M."/>
            <person name="Pursley I."/>
            <person name="Horton D.L."/>
            <person name="Alikhan N.F."/>
            <person name="Baker D."/>
            <person name="Gharbi K."/>
            <person name="Hall N."/>
            <person name="Watson M."/>
            <person name="Adriaenssens E.M."/>
            <person name="Foster-Nyarko E."/>
            <person name="Jarju S."/>
            <person name="Secka A."/>
            <person name="Antonio M."/>
            <person name="Oren A."/>
            <person name="Chaudhuri R.R."/>
            <person name="La Ragione R."/>
            <person name="Hildebrand F."/>
            <person name="Pallen M.J."/>
        </authorList>
    </citation>
    <scope>NUCLEOTIDE SEQUENCE</scope>
    <source>
        <strain evidence="1">CHK194-22301</strain>
    </source>
</reference>
<gene>
    <name evidence="1" type="ORF">K8V23_04700</name>
</gene>
<organism evidence="1 2">
    <name type="scientific">Lactobacillus crispatus</name>
    <dbReference type="NCBI Taxonomy" id="47770"/>
    <lineage>
        <taxon>Bacteria</taxon>
        <taxon>Bacillati</taxon>
        <taxon>Bacillota</taxon>
        <taxon>Bacilli</taxon>
        <taxon>Lactobacillales</taxon>
        <taxon>Lactobacillaceae</taxon>
        <taxon>Lactobacillus</taxon>
    </lineage>
</organism>
<dbReference type="AlphaFoldDB" id="A0A921K591"/>
<sequence length="49" mass="5096">MKGTNIKAVTVIGFPFGACSTIAKVEHVRVMFEATDGQIGIKAAGGIPY</sequence>
<name>A0A921K591_9LACO</name>
<comment type="caution">
    <text evidence="1">The sequence shown here is derived from an EMBL/GenBank/DDBJ whole genome shotgun (WGS) entry which is preliminary data.</text>
</comment>
<dbReference type="SUPFAM" id="SSF51569">
    <property type="entry name" value="Aldolase"/>
    <property type="match status" value="1"/>
</dbReference>
<dbReference type="Proteomes" id="UP000784793">
    <property type="component" value="Unassembled WGS sequence"/>
</dbReference>
<evidence type="ECO:0008006" key="3">
    <source>
        <dbReference type="Google" id="ProtNLM"/>
    </source>
</evidence>
<protein>
    <recommendedName>
        <fullName evidence="3">Deoxyribose-phosphate aldolase</fullName>
    </recommendedName>
</protein>
<dbReference type="EMBL" id="DYXB01000076">
    <property type="protein sequence ID" value="HJF10076.1"/>
    <property type="molecule type" value="Genomic_DNA"/>
</dbReference>
<accession>A0A921K591</accession>
<evidence type="ECO:0000313" key="2">
    <source>
        <dbReference type="Proteomes" id="UP000784793"/>
    </source>
</evidence>